<sequence length="97" mass="10251">MMSENKIVVVSYDDAYKPKPCSNFTQAALRALFKCLGVEAPLNTLQVSDQSPEQVDDPPTTAVEQPELDAQLPQTSAGVIVSVARSALSTGSGAQIN</sequence>
<comment type="caution">
    <text evidence="1">The sequence shown here is derived from an EMBL/GenBank/DDBJ whole genome shotgun (WGS) entry which is preliminary data.</text>
</comment>
<organism evidence="1 2">
    <name type="scientific">Rubus argutus</name>
    <name type="common">Southern blackberry</name>
    <dbReference type="NCBI Taxonomy" id="59490"/>
    <lineage>
        <taxon>Eukaryota</taxon>
        <taxon>Viridiplantae</taxon>
        <taxon>Streptophyta</taxon>
        <taxon>Embryophyta</taxon>
        <taxon>Tracheophyta</taxon>
        <taxon>Spermatophyta</taxon>
        <taxon>Magnoliopsida</taxon>
        <taxon>eudicotyledons</taxon>
        <taxon>Gunneridae</taxon>
        <taxon>Pentapetalae</taxon>
        <taxon>rosids</taxon>
        <taxon>fabids</taxon>
        <taxon>Rosales</taxon>
        <taxon>Rosaceae</taxon>
        <taxon>Rosoideae</taxon>
        <taxon>Rosoideae incertae sedis</taxon>
        <taxon>Rubus</taxon>
    </lineage>
</organism>
<evidence type="ECO:0000313" key="1">
    <source>
        <dbReference type="EMBL" id="KAK9943586.1"/>
    </source>
</evidence>
<gene>
    <name evidence="1" type="ORF">M0R45_009190</name>
</gene>
<reference evidence="1 2" key="1">
    <citation type="journal article" date="2023" name="G3 (Bethesda)">
        <title>A chromosome-length genome assembly and annotation of blackberry (Rubus argutus, cv. 'Hillquist').</title>
        <authorList>
            <person name="Bruna T."/>
            <person name="Aryal R."/>
            <person name="Dudchenko O."/>
            <person name="Sargent D.J."/>
            <person name="Mead D."/>
            <person name="Buti M."/>
            <person name="Cavallini A."/>
            <person name="Hytonen T."/>
            <person name="Andres J."/>
            <person name="Pham M."/>
            <person name="Weisz D."/>
            <person name="Mascagni F."/>
            <person name="Usai G."/>
            <person name="Natali L."/>
            <person name="Bassil N."/>
            <person name="Fernandez G.E."/>
            <person name="Lomsadze A."/>
            <person name="Armour M."/>
            <person name="Olukolu B."/>
            <person name="Poorten T."/>
            <person name="Britton C."/>
            <person name="Davik J."/>
            <person name="Ashrafi H."/>
            <person name="Aiden E.L."/>
            <person name="Borodovsky M."/>
            <person name="Worthington M."/>
        </authorList>
    </citation>
    <scope>NUCLEOTIDE SEQUENCE [LARGE SCALE GENOMIC DNA]</scope>
    <source>
        <strain evidence="1">PI 553951</strain>
    </source>
</reference>
<dbReference type="AlphaFoldDB" id="A0AAW1Y5A8"/>
<accession>A0AAW1Y5A8</accession>
<name>A0AAW1Y5A8_RUBAR</name>
<dbReference type="EMBL" id="JBEDUW010000002">
    <property type="protein sequence ID" value="KAK9943586.1"/>
    <property type="molecule type" value="Genomic_DNA"/>
</dbReference>
<proteinExistence type="predicted"/>
<evidence type="ECO:0000313" key="2">
    <source>
        <dbReference type="Proteomes" id="UP001457282"/>
    </source>
</evidence>
<keyword evidence="2" id="KW-1185">Reference proteome</keyword>
<dbReference type="Proteomes" id="UP001457282">
    <property type="component" value="Unassembled WGS sequence"/>
</dbReference>
<protein>
    <submittedName>
        <fullName evidence="1">Uncharacterized protein</fullName>
    </submittedName>
</protein>